<evidence type="ECO:0008006" key="3">
    <source>
        <dbReference type="Google" id="ProtNLM"/>
    </source>
</evidence>
<accession>A0ABQ4LUT0</accession>
<reference evidence="1 2" key="1">
    <citation type="submission" date="2021-03" db="EMBL/GenBank/DDBJ databases">
        <title>Antimicrobial resistance genes in bacteria isolated from Japanese honey, and their potential for conferring macrolide and lincosamide resistance in the American foulbrood pathogen Paenibacillus larvae.</title>
        <authorList>
            <person name="Okamoto M."/>
            <person name="Kumagai M."/>
            <person name="Kanamori H."/>
            <person name="Takamatsu D."/>
        </authorList>
    </citation>
    <scope>NUCLEOTIDE SEQUENCE [LARGE SCALE GENOMIC DNA]</scope>
    <source>
        <strain evidence="1 2">J21TS3</strain>
    </source>
</reference>
<dbReference type="EMBL" id="BORW01000007">
    <property type="protein sequence ID" value="GIO67030.1"/>
    <property type="molecule type" value="Genomic_DNA"/>
</dbReference>
<dbReference type="Gene3D" id="3.40.30.10">
    <property type="entry name" value="Glutaredoxin"/>
    <property type="match status" value="1"/>
</dbReference>
<dbReference type="InterPro" id="IPR036249">
    <property type="entry name" value="Thioredoxin-like_sf"/>
</dbReference>
<proteinExistence type="predicted"/>
<gene>
    <name evidence="1" type="ORF">J21TS3_18510</name>
</gene>
<evidence type="ECO:0000313" key="1">
    <source>
        <dbReference type="EMBL" id="GIO67030.1"/>
    </source>
</evidence>
<comment type="caution">
    <text evidence="1">The sequence shown here is derived from an EMBL/GenBank/DDBJ whole genome shotgun (WGS) entry which is preliminary data.</text>
</comment>
<dbReference type="SUPFAM" id="SSF52833">
    <property type="entry name" value="Thioredoxin-like"/>
    <property type="match status" value="1"/>
</dbReference>
<dbReference type="Proteomes" id="UP000680638">
    <property type="component" value="Unassembled WGS sequence"/>
</dbReference>
<dbReference type="RefSeq" id="WP_212949124.1">
    <property type="nucleotide sequence ID" value="NZ_BORW01000007.1"/>
</dbReference>
<organism evidence="1 2">
    <name type="scientific">Paenibacillus cookii</name>
    <dbReference type="NCBI Taxonomy" id="157839"/>
    <lineage>
        <taxon>Bacteria</taxon>
        <taxon>Bacillati</taxon>
        <taxon>Bacillota</taxon>
        <taxon>Bacilli</taxon>
        <taxon>Bacillales</taxon>
        <taxon>Paenibacillaceae</taxon>
        <taxon>Paenibacillus</taxon>
    </lineage>
</organism>
<evidence type="ECO:0000313" key="2">
    <source>
        <dbReference type="Proteomes" id="UP000680638"/>
    </source>
</evidence>
<name>A0ABQ4LUT0_9BACL</name>
<sequence length="128" mass="15038">MTDFASVVDFEGNEIRFNDGRPQLFLFVSLFCNHCVEFLPQISVLRSKIPEMGLVLFCNGDEEEHRDLKAYFHWDFPIVYLEPEDATLTYDVESFPYMILVKNRQKVLGASLTEWEKYEDRLVSECLV</sequence>
<keyword evidence="2" id="KW-1185">Reference proteome</keyword>
<protein>
    <recommendedName>
        <fullName evidence="3">Thioredoxin domain-containing protein</fullName>
    </recommendedName>
</protein>